<gene>
    <name evidence="4" type="ORF">KUTeg_012428</name>
</gene>
<evidence type="ECO:0000259" key="3">
    <source>
        <dbReference type="SMART" id="SM01174"/>
    </source>
</evidence>
<evidence type="ECO:0000313" key="4">
    <source>
        <dbReference type="EMBL" id="KAJ8310563.1"/>
    </source>
</evidence>
<dbReference type="Pfam" id="PF13898">
    <property type="entry name" value="MINDY-3_4_CD"/>
    <property type="match status" value="2"/>
</dbReference>
<dbReference type="InterPro" id="IPR025257">
    <property type="entry name" value="MINDY-3/4_CD"/>
</dbReference>
<dbReference type="PANTHER" id="PTHR12473:SF18">
    <property type="entry name" value="INACTIVE UBIQUITIN CARBOXYL-TERMINAL HYDROLASE MINDY-4B"/>
    <property type="match status" value="1"/>
</dbReference>
<keyword evidence="2" id="KW-0378">Hydrolase</keyword>
<comment type="caution">
    <text evidence="4">The sequence shown here is derived from an EMBL/GenBank/DDBJ whole genome shotgun (WGS) entry which is preliminary data.</text>
</comment>
<evidence type="ECO:0000313" key="5">
    <source>
        <dbReference type="Proteomes" id="UP001217089"/>
    </source>
</evidence>
<proteinExistence type="inferred from homology"/>
<dbReference type="PANTHER" id="PTHR12473">
    <property type="entry name" value="UBIQUITIN CARBOXYL-TERMINAL HYDROLASE MINDY-4-RELATED"/>
    <property type="match status" value="1"/>
</dbReference>
<comment type="catalytic activity">
    <reaction evidence="2">
        <text>Thiol-dependent hydrolysis of ester, thioester, amide, peptide and isopeptide bonds formed by the C-terminal Gly of ubiquitin (a 76-residue protein attached to proteins as an intracellular targeting signal).</text>
        <dbReference type="EC" id="3.4.19.12"/>
    </reaction>
</comment>
<reference evidence="4 5" key="1">
    <citation type="submission" date="2022-12" db="EMBL/GenBank/DDBJ databases">
        <title>Chromosome-level genome of Tegillarca granosa.</title>
        <authorList>
            <person name="Kim J."/>
        </authorList>
    </citation>
    <scope>NUCLEOTIDE SEQUENCE [LARGE SCALE GENOMIC DNA]</scope>
    <source>
        <strain evidence="4">Teg-2019</strain>
        <tissue evidence="4">Adductor muscle</tissue>
    </source>
</reference>
<name>A0ABQ9EZJ3_TEGGR</name>
<protein>
    <recommendedName>
        <fullName evidence="2">Ubiquitin carboxyl-terminal hydrolase MINDY</fullName>
        <ecNumber evidence="2">3.4.19.12</ecNumber>
    </recommendedName>
</protein>
<feature type="domain" description="Deubiquitinating enzyme MINDY-3/4 conserved" evidence="3">
    <location>
        <begin position="149"/>
        <end position="452"/>
    </location>
</feature>
<comment type="function">
    <text evidence="2">Hydrolase that can remove 'Lys-48'-linked conjugated ubiquitin from proteins.</text>
</comment>
<dbReference type="InterPro" id="IPR039785">
    <property type="entry name" value="MINY3/4"/>
</dbReference>
<evidence type="ECO:0000256" key="1">
    <source>
        <dbReference type="ARBA" id="ARBA00011074"/>
    </source>
</evidence>
<accession>A0ABQ9EZJ3</accession>
<dbReference type="EMBL" id="JARBDR010000640">
    <property type="protein sequence ID" value="KAJ8310563.1"/>
    <property type="molecule type" value="Genomic_DNA"/>
</dbReference>
<keyword evidence="2" id="KW-0788">Thiol protease</keyword>
<evidence type="ECO:0000256" key="2">
    <source>
        <dbReference type="RuleBase" id="RU367088"/>
    </source>
</evidence>
<comment type="similarity">
    <text evidence="1 2">Belongs to the MINDY deubiquitinase family. FAM188 subfamily.</text>
</comment>
<dbReference type="SMART" id="SM01174">
    <property type="entry name" value="DUF4205"/>
    <property type="match status" value="1"/>
</dbReference>
<keyword evidence="5" id="KW-1185">Reference proteome</keyword>
<dbReference type="EC" id="3.4.19.12" evidence="2"/>
<keyword evidence="2" id="KW-0833">Ubl conjugation pathway</keyword>
<keyword evidence="2" id="KW-0645">Protease</keyword>
<sequence>MHRKQYMLSDFENDNSDFGNHISGLRVLMYLASSFKFLFSIRGVWKQILFLQLDSCSTLEVVVYRNRQLVYASTAHGFWQPLNRRSVKFNNAKEEDGPSLLTQRVLKCFYFNSYLLTILNTDFTMRPRSGRSALIGGTPITIETAVALRRIVYGSTHHSFSMEWKKSTLAFHDLLCGYPYGLQTQRCGSRGLVMCIQGYMLKKLIFDREYLSYTQAQGALNPNDFERRRALVHGMCEILWKAGERKRCCVCLKQEERCYPIQLYEFKKYQDLEIIREDMEIEEESKSSLLSQNEECSQALLNLLLTGRAVQHLHNGNMIFSNSGKLLPKPLKGIKERSDIGFLYWDKTEDRDTRTETPKCPIWVTSVNGMLGLLFSLNIDLVSDWRVENRFSLTYYTGLSCHKPLALNIETRFGRKITGRTALVRKDQEDKIPQLDQCIMTKWFGAAVDWRGVIPYY</sequence>
<organism evidence="4 5">
    <name type="scientific">Tegillarca granosa</name>
    <name type="common">Malaysian cockle</name>
    <name type="synonym">Anadara granosa</name>
    <dbReference type="NCBI Taxonomy" id="220873"/>
    <lineage>
        <taxon>Eukaryota</taxon>
        <taxon>Metazoa</taxon>
        <taxon>Spiralia</taxon>
        <taxon>Lophotrochozoa</taxon>
        <taxon>Mollusca</taxon>
        <taxon>Bivalvia</taxon>
        <taxon>Autobranchia</taxon>
        <taxon>Pteriomorphia</taxon>
        <taxon>Arcoida</taxon>
        <taxon>Arcoidea</taxon>
        <taxon>Arcidae</taxon>
        <taxon>Tegillarca</taxon>
    </lineage>
</organism>
<dbReference type="Proteomes" id="UP001217089">
    <property type="component" value="Unassembled WGS sequence"/>
</dbReference>